<proteinExistence type="predicted"/>
<comment type="caution">
    <text evidence="2">The sequence shown here is derived from an EMBL/GenBank/DDBJ whole genome shotgun (WGS) entry which is preliminary data.</text>
</comment>
<protein>
    <submittedName>
        <fullName evidence="2">Uncharacterized protein</fullName>
    </submittedName>
</protein>
<dbReference type="STRING" id="1802758.A3A96_03305"/>
<keyword evidence="1" id="KW-0812">Transmembrane</keyword>
<dbReference type="EMBL" id="MHWB01000011">
    <property type="protein sequence ID" value="OHB01663.1"/>
    <property type="molecule type" value="Genomic_DNA"/>
</dbReference>
<evidence type="ECO:0000313" key="2">
    <source>
        <dbReference type="EMBL" id="OHB01663.1"/>
    </source>
</evidence>
<organism evidence="2 3">
    <name type="scientific">Candidatus Zambryskibacteria bacterium RIFCSPLOWO2_01_FULL_39_39</name>
    <dbReference type="NCBI Taxonomy" id="1802758"/>
    <lineage>
        <taxon>Bacteria</taxon>
        <taxon>Candidatus Zambryskiibacteriota</taxon>
    </lineage>
</organism>
<name>A0A1G2TWV9_9BACT</name>
<keyword evidence="1" id="KW-1133">Transmembrane helix</keyword>
<dbReference type="AlphaFoldDB" id="A0A1G2TWV9"/>
<gene>
    <name evidence="2" type="ORF">A3A96_03305</name>
</gene>
<evidence type="ECO:0000256" key="1">
    <source>
        <dbReference type="SAM" id="Phobius"/>
    </source>
</evidence>
<keyword evidence="1" id="KW-0472">Membrane</keyword>
<dbReference type="Proteomes" id="UP000177707">
    <property type="component" value="Unassembled WGS sequence"/>
</dbReference>
<evidence type="ECO:0000313" key="3">
    <source>
        <dbReference type="Proteomes" id="UP000177707"/>
    </source>
</evidence>
<reference evidence="2 3" key="1">
    <citation type="journal article" date="2016" name="Nat. Commun.">
        <title>Thousands of microbial genomes shed light on interconnected biogeochemical processes in an aquifer system.</title>
        <authorList>
            <person name="Anantharaman K."/>
            <person name="Brown C.T."/>
            <person name="Hug L.A."/>
            <person name="Sharon I."/>
            <person name="Castelle C.J."/>
            <person name="Probst A.J."/>
            <person name="Thomas B.C."/>
            <person name="Singh A."/>
            <person name="Wilkins M.J."/>
            <person name="Karaoz U."/>
            <person name="Brodie E.L."/>
            <person name="Williams K.H."/>
            <person name="Hubbard S.S."/>
            <person name="Banfield J.F."/>
        </authorList>
    </citation>
    <scope>NUCLEOTIDE SEQUENCE [LARGE SCALE GENOMIC DNA]</scope>
</reference>
<accession>A0A1G2TWV9</accession>
<feature type="transmembrane region" description="Helical" evidence="1">
    <location>
        <begin position="6"/>
        <end position="27"/>
    </location>
</feature>
<sequence length="192" mass="22051">MFSQKLKSGIIALALFTMIGGLIWSVLTKHEPAPTRQTINLTAEQQRQIKETLLKERSDIADQQVLKMIGHDIRQAEVCWDCREFQEWASGSFYVVYPVIGHRVQQGDIRYTLVIGQIGWHAGDPMKMKVMPRSAIYVDRNDGIFRITDEGQMMYTDKSGGWMWSRVSHLSVEDKMKREAITALQKSIVQSF</sequence>